<dbReference type="SUPFAM" id="SSF160467">
    <property type="entry name" value="PH0987 N-terminal domain-like"/>
    <property type="match status" value="1"/>
</dbReference>
<evidence type="ECO:0000256" key="2">
    <source>
        <dbReference type="ARBA" id="ARBA00022801"/>
    </source>
</evidence>
<keyword evidence="3" id="KW-0067">ATP-binding</keyword>
<organism evidence="5 6">
    <name type="scientific">Caballeronia insecticola</name>
    <dbReference type="NCBI Taxonomy" id="758793"/>
    <lineage>
        <taxon>Bacteria</taxon>
        <taxon>Pseudomonadati</taxon>
        <taxon>Pseudomonadota</taxon>
        <taxon>Betaproteobacteria</taxon>
        <taxon>Burkholderiales</taxon>
        <taxon>Burkholderiaceae</taxon>
        <taxon>Caballeronia</taxon>
    </lineage>
</organism>
<name>R4X0H6_9BURK</name>
<proteinExistence type="predicted"/>
<dbReference type="PANTHER" id="PTHR34698:SF2">
    <property type="entry name" value="5-OXOPROLINASE SUBUNIT B"/>
    <property type="match status" value="1"/>
</dbReference>
<dbReference type="SMART" id="SM00796">
    <property type="entry name" value="AHS1"/>
    <property type="match status" value="1"/>
</dbReference>
<dbReference type="SUPFAM" id="SSF50891">
    <property type="entry name" value="Cyclophilin-like"/>
    <property type="match status" value="1"/>
</dbReference>
<accession>R4X0H6</accession>
<dbReference type="GO" id="GO:0016787">
    <property type="term" value="F:hydrolase activity"/>
    <property type="evidence" value="ECO:0007669"/>
    <property type="project" value="UniProtKB-KW"/>
</dbReference>
<dbReference type="Proteomes" id="UP000013966">
    <property type="component" value="Chromosome 1"/>
</dbReference>
<dbReference type="InterPro" id="IPR029000">
    <property type="entry name" value="Cyclophilin-like_dom_sf"/>
</dbReference>
<dbReference type="InterPro" id="IPR003833">
    <property type="entry name" value="CT_C_D"/>
</dbReference>
<evidence type="ECO:0000313" key="5">
    <source>
        <dbReference type="EMBL" id="BAN24422.1"/>
    </source>
</evidence>
<evidence type="ECO:0000259" key="4">
    <source>
        <dbReference type="SMART" id="SM00796"/>
    </source>
</evidence>
<dbReference type="GO" id="GO:0005524">
    <property type="term" value="F:ATP binding"/>
    <property type="evidence" value="ECO:0007669"/>
    <property type="project" value="UniProtKB-KW"/>
</dbReference>
<dbReference type="Gene3D" id="2.40.100.10">
    <property type="entry name" value="Cyclophilin-like"/>
    <property type="match status" value="1"/>
</dbReference>
<feature type="domain" description="Carboxyltransferase" evidence="4">
    <location>
        <begin position="13"/>
        <end position="211"/>
    </location>
</feature>
<reference evidence="5 6" key="2">
    <citation type="journal article" date="2018" name="Int. J. Syst. Evol. Microbiol.">
        <title>Burkholderia insecticola sp. nov., a gut symbiotic bacterium of the bean bug Riptortus pedestris.</title>
        <authorList>
            <person name="Takeshita K."/>
            <person name="Tamaki H."/>
            <person name="Ohbayashi T."/>
            <person name="Meng X.-Y."/>
            <person name="Sone T."/>
            <person name="Mitani Y."/>
            <person name="Peeters C."/>
            <person name="Kikuchi Y."/>
            <person name="Vandamme P."/>
        </authorList>
    </citation>
    <scope>NUCLEOTIDE SEQUENCE [LARGE SCALE GENOMIC DNA]</scope>
    <source>
        <strain evidence="5">RPE64</strain>
    </source>
</reference>
<evidence type="ECO:0000256" key="1">
    <source>
        <dbReference type="ARBA" id="ARBA00022741"/>
    </source>
</evidence>
<dbReference type="AlphaFoldDB" id="R4X0H6"/>
<dbReference type="STRING" id="758793.BRPE64_ACDS26680"/>
<keyword evidence="6" id="KW-1185">Reference proteome</keyword>
<dbReference type="PATRIC" id="fig|758793.3.peg.2673"/>
<dbReference type="Pfam" id="PF02682">
    <property type="entry name" value="CT_C_D"/>
    <property type="match status" value="1"/>
</dbReference>
<dbReference type="Gene3D" id="3.30.1360.40">
    <property type="match status" value="1"/>
</dbReference>
<keyword evidence="2 5" id="KW-0378">Hydrolase</keyword>
<dbReference type="NCBIfam" id="TIGR00370">
    <property type="entry name" value="5-oxoprolinase subunit PxpB"/>
    <property type="match status" value="1"/>
</dbReference>
<reference evidence="5 6" key="1">
    <citation type="journal article" date="2013" name="Genome Announc.">
        <title>Complete Genome Sequence of Burkholderia sp. Strain RPE64, Bacterial Symbiont of the Bean Bug Riptortus pedestris.</title>
        <authorList>
            <person name="Shibata T.F."/>
            <person name="Maeda T."/>
            <person name="Nikoh N."/>
            <person name="Yamaguchi K."/>
            <person name="Oshima K."/>
            <person name="Hattori M."/>
            <person name="Nishiyama T."/>
            <person name="Hasebe M."/>
            <person name="Fukatsu T."/>
            <person name="Kikuchi Y."/>
            <person name="Shigenobu S."/>
        </authorList>
    </citation>
    <scope>NUCLEOTIDE SEQUENCE [LARGE SCALE GENOMIC DNA]</scope>
</reference>
<evidence type="ECO:0000313" key="6">
    <source>
        <dbReference type="Proteomes" id="UP000013966"/>
    </source>
</evidence>
<dbReference type="InterPro" id="IPR010016">
    <property type="entry name" value="PxpB"/>
</dbReference>
<protein>
    <submittedName>
        <fullName evidence="5">Allophanate hydrolase subunit 1</fullName>
    </submittedName>
</protein>
<dbReference type="EMBL" id="AP013058">
    <property type="protein sequence ID" value="BAN24422.1"/>
    <property type="molecule type" value="Genomic_DNA"/>
</dbReference>
<gene>
    <name evidence="5" type="ORF">BRPE64_ACDS26680</name>
</gene>
<dbReference type="KEGG" id="buo:BRPE64_ACDS26680"/>
<dbReference type="PANTHER" id="PTHR34698">
    <property type="entry name" value="5-OXOPROLINASE SUBUNIT B"/>
    <property type="match status" value="1"/>
</dbReference>
<keyword evidence="1" id="KW-0547">Nucleotide-binding</keyword>
<evidence type="ECO:0000256" key="3">
    <source>
        <dbReference type="ARBA" id="ARBA00022840"/>
    </source>
</evidence>
<dbReference type="HOGENOM" id="CLU_020207_0_0_4"/>
<sequence>MRVAKAIKGMTKPRIHPLGDTALVCEAAPPATLDCQRRIWALAEHARLMPHVVEVVPGMNNLTIVFDPLAADYETLAAQLESGWDAVQTIDADSADIEIPVRYGGADGPDLAALAKHTGLSIDEVVKRHTAAEYIVFFLGFKPGFAYLGGLDPALHMPRRAEPRLEVPAGSVGIGGEQTGIYPAASPGGWQLLGRTELALFDPARNPPTLMQPGDRVRFTVLEVRA</sequence>